<feature type="compositionally biased region" description="Polar residues" evidence="1">
    <location>
        <begin position="56"/>
        <end position="67"/>
    </location>
</feature>
<evidence type="ECO:0000256" key="1">
    <source>
        <dbReference type="SAM" id="MobiDB-lite"/>
    </source>
</evidence>
<reference evidence="2" key="1">
    <citation type="submission" date="2023-07" db="EMBL/GenBank/DDBJ databases">
        <authorList>
            <consortium name="CYATHOMIX"/>
        </authorList>
    </citation>
    <scope>NUCLEOTIDE SEQUENCE</scope>
    <source>
        <strain evidence="2">N/A</strain>
    </source>
</reference>
<evidence type="ECO:0000313" key="3">
    <source>
        <dbReference type="Proteomes" id="UP001176961"/>
    </source>
</evidence>
<sequence>MEPIEAQAGDSQAKAYQPHAQDRSSEERDTLQEDVEMLQGRGANKDSGLDRGPKSTGGNWSRTTTEHPSPIKRCVYQ</sequence>
<organism evidence="2 3">
    <name type="scientific">Cylicocyclus nassatus</name>
    <name type="common">Nematode worm</name>
    <dbReference type="NCBI Taxonomy" id="53992"/>
    <lineage>
        <taxon>Eukaryota</taxon>
        <taxon>Metazoa</taxon>
        <taxon>Ecdysozoa</taxon>
        <taxon>Nematoda</taxon>
        <taxon>Chromadorea</taxon>
        <taxon>Rhabditida</taxon>
        <taxon>Rhabditina</taxon>
        <taxon>Rhabditomorpha</taxon>
        <taxon>Strongyloidea</taxon>
        <taxon>Strongylidae</taxon>
        <taxon>Cylicocyclus</taxon>
    </lineage>
</organism>
<evidence type="ECO:0000313" key="2">
    <source>
        <dbReference type="EMBL" id="CAJ0603022.1"/>
    </source>
</evidence>
<gene>
    <name evidence="2" type="ORF">CYNAS_LOCUS15005</name>
</gene>
<keyword evidence="3" id="KW-1185">Reference proteome</keyword>
<protein>
    <submittedName>
        <fullName evidence="2">Uncharacterized protein</fullName>
    </submittedName>
</protein>
<feature type="compositionally biased region" description="Basic and acidic residues" evidence="1">
    <location>
        <begin position="20"/>
        <end position="31"/>
    </location>
</feature>
<feature type="region of interest" description="Disordered" evidence="1">
    <location>
        <begin position="1"/>
        <end position="77"/>
    </location>
</feature>
<dbReference type="Proteomes" id="UP001176961">
    <property type="component" value="Unassembled WGS sequence"/>
</dbReference>
<comment type="caution">
    <text evidence="2">The sequence shown here is derived from an EMBL/GenBank/DDBJ whole genome shotgun (WGS) entry which is preliminary data.</text>
</comment>
<proteinExistence type="predicted"/>
<dbReference type="AlphaFoldDB" id="A0AA36MB03"/>
<feature type="compositionally biased region" description="Basic and acidic residues" evidence="1">
    <location>
        <begin position="43"/>
        <end position="53"/>
    </location>
</feature>
<accession>A0AA36MB03</accession>
<name>A0AA36MB03_CYLNA</name>
<dbReference type="EMBL" id="CATQJL010000305">
    <property type="protein sequence ID" value="CAJ0603022.1"/>
    <property type="molecule type" value="Genomic_DNA"/>
</dbReference>